<organism evidence="3">
    <name type="scientific">Myoviridae sp. ct6eX13</name>
    <dbReference type="NCBI Taxonomy" id="2827660"/>
    <lineage>
        <taxon>Viruses</taxon>
        <taxon>Duplodnaviria</taxon>
        <taxon>Heunggongvirae</taxon>
        <taxon>Uroviricota</taxon>
        <taxon>Caudoviricetes</taxon>
    </lineage>
</organism>
<reference evidence="3" key="1">
    <citation type="journal article" date="2021" name="Proc. Natl. Acad. Sci. U.S.A.">
        <title>A Catalog of Tens of Thousands of Viruses from Human Metagenomes Reveals Hidden Associations with Chronic Diseases.</title>
        <authorList>
            <person name="Tisza M.J."/>
            <person name="Buck C.B."/>
        </authorList>
    </citation>
    <scope>NUCLEOTIDE SEQUENCE</scope>
    <source>
        <strain evidence="3">Ct6eX13</strain>
    </source>
</reference>
<evidence type="ECO:0000259" key="2">
    <source>
        <dbReference type="PROSITE" id="PS50943"/>
    </source>
</evidence>
<evidence type="ECO:0000256" key="1">
    <source>
        <dbReference type="ARBA" id="ARBA00023125"/>
    </source>
</evidence>
<dbReference type="SMART" id="SM00530">
    <property type="entry name" value="HTH_XRE"/>
    <property type="match status" value="1"/>
</dbReference>
<protein>
    <submittedName>
        <fullName evidence="3">Helix-turn-helix XRE-family like protein</fullName>
    </submittedName>
</protein>
<dbReference type="PANTHER" id="PTHR46558:SF4">
    <property type="entry name" value="DNA-BIDING PHAGE PROTEIN"/>
    <property type="match status" value="1"/>
</dbReference>
<evidence type="ECO:0000313" key="3">
    <source>
        <dbReference type="EMBL" id="DAF58306.1"/>
    </source>
</evidence>
<dbReference type="SUPFAM" id="SSF47413">
    <property type="entry name" value="lambda repressor-like DNA-binding domains"/>
    <property type="match status" value="1"/>
</dbReference>
<proteinExistence type="predicted"/>
<accession>A0A8S5T6B1</accession>
<dbReference type="InterPro" id="IPR010982">
    <property type="entry name" value="Lambda_DNA-bd_dom_sf"/>
</dbReference>
<sequence>MVKGGDNVQLSSNIRWRREAKGLTQSELGRQCDVTAAAINRFESGLKVPSLVTAVALAKALGCSLDELVGSASA</sequence>
<dbReference type="GO" id="GO:0003677">
    <property type="term" value="F:DNA binding"/>
    <property type="evidence" value="ECO:0007669"/>
    <property type="project" value="UniProtKB-KW"/>
</dbReference>
<dbReference type="CDD" id="cd00093">
    <property type="entry name" value="HTH_XRE"/>
    <property type="match status" value="1"/>
</dbReference>
<feature type="domain" description="HTH cro/C1-type" evidence="2">
    <location>
        <begin position="14"/>
        <end position="68"/>
    </location>
</feature>
<dbReference type="Gene3D" id="1.10.260.40">
    <property type="entry name" value="lambda repressor-like DNA-binding domains"/>
    <property type="match status" value="1"/>
</dbReference>
<dbReference type="Pfam" id="PF01381">
    <property type="entry name" value="HTH_3"/>
    <property type="match status" value="1"/>
</dbReference>
<dbReference type="EMBL" id="BK032750">
    <property type="protein sequence ID" value="DAF58306.1"/>
    <property type="molecule type" value="Genomic_DNA"/>
</dbReference>
<keyword evidence="1" id="KW-0238">DNA-binding</keyword>
<dbReference type="PANTHER" id="PTHR46558">
    <property type="entry name" value="TRACRIPTIONAL REGULATORY PROTEIN-RELATED-RELATED"/>
    <property type="match status" value="1"/>
</dbReference>
<dbReference type="InterPro" id="IPR001387">
    <property type="entry name" value="Cro/C1-type_HTH"/>
</dbReference>
<name>A0A8S5T6B1_9CAUD</name>
<dbReference type="PROSITE" id="PS50943">
    <property type="entry name" value="HTH_CROC1"/>
    <property type="match status" value="1"/>
</dbReference>